<keyword evidence="5" id="KW-0949">S-adenosyl-L-methionine</keyword>
<evidence type="ECO:0000256" key="11">
    <source>
        <dbReference type="ARBA" id="ARBA00047561"/>
    </source>
</evidence>
<name>A0A329QYR8_9ACTN</name>
<dbReference type="InterPro" id="IPR000878">
    <property type="entry name" value="4pyrrol_Mease"/>
</dbReference>
<dbReference type="GO" id="GO:0051266">
    <property type="term" value="F:sirohydrochlorin ferrochelatase activity"/>
    <property type="evidence" value="ECO:0007669"/>
    <property type="project" value="InterPro"/>
</dbReference>
<dbReference type="FunFam" id="3.40.1010.10:FF:000001">
    <property type="entry name" value="Siroheme synthase"/>
    <property type="match status" value="1"/>
</dbReference>
<evidence type="ECO:0000256" key="2">
    <source>
        <dbReference type="ARBA" id="ARBA00022573"/>
    </source>
</evidence>
<dbReference type="GO" id="GO:0032259">
    <property type="term" value="P:methylation"/>
    <property type="evidence" value="ECO:0007669"/>
    <property type="project" value="UniProtKB-KW"/>
</dbReference>
<proteinExistence type="predicted"/>
<feature type="active site" description="Proton acceptor" evidence="12">
    <location>
        <position position="220"/>
    </location>
</feature>
<evidence type="ECO:0000256" key="8">
    <source>
        <dbReference type="ARBA" id="ARBA00023239"/>
    </source>
</evidence>
<evidence type="ECO:0000259" key="13">
    <source>
        <dbReference type="Pfam" id="PF00590"/>
    </source>
</evidence>
<evidence type="ECO:0000256" key="5">
    <source>
        <dbReference type="ARBA" id="ARBA00022691"/>
    </source>
</evidence>
<keyword evidence="7" id="KW-0520">NAD</keyword>
<keyword evidence="9" id="KW-0627">Porphyrin biosynthesis</keyword>
<dbReference type="PANTHER" id="PTHR45790:SF3">
    <property type="entry name" value="S-ADENOSYL-L-METHIONINE-DEPENDENT UROPORPHYRINOGEN III METHYLTRANSFERASE, CHLOROPLASTIC"/>
    <property type="match status" value="1"/>
</dbReference>
<dbReference type="InterPro" id="IPR012409">
    <property type="entry name" value="Sirohaem_synth"/>
</dbReference>
<dbReference type="Pfam" id="PF13241">
    <property type="entry name" value="NAD_binding_7"/>
    <property type="match status" value="1"/>
</dbReference>
<evidence type="ECO:0000256" key="4">
    <source>
        <dbReference type="ARBA" id="ARBA00022679"/>
    </source>
</evidence>
<dbReference type="EC" id="2.1.1.107" evidence="14"/>
<dbReference type="GO" id="GO:0004851">
    <property type="term" value="F:uroporphyrin-III C-methyltransferase activity"/>
    <property type="evidence" value="ECO:0007669"/>
    <property type="project" value="UniProtKB-EC"/>
</dbReference>
<comment type="pathway">
    <text evidence="1">Porphyrin-containing compound metabolism; siroheme biosynthesis; sirohydrochlorin from precorrin-2: step 1/1.</text>
</comment>
<evidence type="ECO:0000256" key="7">
    <source>
        <dbReference type="ARBA" id="ARBA00023027"/>
    </source>
</evidence>
<keyword evidence="10" id="KW-0511">Multifunctional enzyme</keyword>
<dbReference type="InterPro" id="IPR035996">
    <property type="entry name" value="4pyrrol_Methylase_sf"/>
</dbReference>
<keyword evidence="2" id="KW-0169">Cobalamin biosynthesis</keyword>
<evidence type="ECO:0000313" key="14">
    <source>
        <dbReference type="EMBL" id="RAW17377.1"/>
    </source>
</evidence>
<comment type="caution">
    <text evidence="14">The sequence shown here is derived from an EMBL/GenBank/DDBJ whole genome shotgun (WGS) entry which is preliminary data.</text>
</comment>
<dbReference type="Pfam" id="PF00590">
    <property type="entry name" value="TP_methylase"/>
    <property type="match status" value="1"/>
</dbReference>
<keyword evidence="4 14" id="KW-0808">Transferase</keyword>
<sequence length="420" mass="43621">MGRTHQDRVWDKYLVHRSSGDRNGTDHQKYALLLDLTGRRVVVVGGGPVAARKASPLVDAGADLVVVAPALCEPLAELVADGHARWEPRQYRPGDLDGAWLVHTATGERDVDSIVADEAETARIWCVRADDAGAASAWTPAVARVGDVLVAVSGGGDPGRAKALRNAVQTALETGDLPLRHLRPRRSGCVSLVGGGPGDAGMITTRGRQLLAAADVVVFDRLAPHSLIDELDDDVVTVDVGKTPGNHPVPQDEINRLLIEHAESGAHVVRLKGGDPFVLGRGGEEARACHDAGIPVEVVPGVTSAVSVPAAFGIPVTHRGICKQFTVVSGHEGLDWPSLASSQGTLVFLMGVSLLADTATHLIAAGMDPSTPAAVIEDGYGPRQRLTTGTLDDIADRAAAVGAKPPAVIVVGDVVTLASG</sequence>
<dbReference type="GO" id="GO:0043115">
    <property type="term" value="F:precorrin-2 dehydrogenase activity"/>
    <property type="evidence" value="ECO:0007669"/>
    <property type="project" value="UniProtKB-EC"/>
</dbReference>
<dbReference type="GO" id="GO:0051287">
    <property type="term" value="F:NAD binding"/>
    <property type="evidence" value="ECO:0007669"/>
    <property type="project" value="InterPro"/>
</dbReference>
<dbReference type="CDD" id="cd11642">
    <property type="entry name" value="SUMT"/>
    <property type="match status" value="1"/>
</dbReference>
<dbReference type="InterPro" id="IPR006367">
    <property type="entry name" value="Sirohaem_synthase_N"/>
</dbReference>
<keyword evidence="6" id="KW-0560">Oxidoreductase</keyword>
<feature type="active site" description="Proton donor" evidence="12">
    <location>
        <position position="242"/>
    </location>
</feature>
<reference evidence="14 15" key="1">
    <citation type="submission" date="2018-06" db="EMBL/GenBank/DDBJ databases">
        <title>Phytoactinopolyspora halophila sp. nov., a novel halophilic actinomycete isolated from a saline soil in China.</title>
        <authorList>
            <person name="Tang S.-K."/>
        </authorList>
    </citation>
    <scope>NUCLEOTIDE SEQUENCE [LARGE SCALE GENOMIC DNA]</scope>
    <source>
        <strain evidence="14 15">YIM 96934</strain>
    </source>
</reference>
<dbReference type="UniPathway" id="UPA00262">
    <property type="reaction ID" value="UER00222"/>
</dbReference>
<evidence type="ECO:0000256" key="10">
    <source>
        <dbReference type="ARBA" id="ARBA00023268"/>
    </source>
</evidence>
<evidence type="ECO:0000256" key="12">
    <source>
        <dbReference type="PIRSR" id="PIRSR036426-1"/>
    </source>
</evidence>
<dbReference type="NCBIfam" id="NF004790">
    <property type="entry name" value="PRK06136.1"/>
    <property type="match status" value="1"/>
</dbReference>
<dbReference type="GO" id="GO:0009236">
    <property type="term" value="P:cobalamin biosynthetic process"/>
    <property type="evidence" value="ECO:0007669"/>
    <property type="project" value="UniProtKB-KW"/>
</dbReference>
<dbReference type="GO" id="GO:0019354">
    <property type="term" value="P:siroheme biosynthetic process"/>
    <property type="evidence" value="ECO:0007669"/>
    <property type="project" value="UniProtKB-UniPathway"/>
</dbReference>
<dbReference type="NCBIfam" id="TIGR01469">
    <property type="entry name" value="cobA_cysG_Cterm"/>
    <property type="match status" value="1"/>
</dbReference>
<keyword evidence="15" id="KW-1185">Reference proteome</keyword>
<accession>A0A329QYR8</accession>
<organism evidence="14 15">
    <name type="scientific">Phytoactinopolyspora halophila</name>
    <dbReference type="NCBI Taxonomy" id="1981511"/>
    <lineage>
        <taxon>Bacteria</taxon>
        <taxon>Bacillati</taxon>
        <taxon>Actinomycetota</taxon>
        <taxon>Actinomycetes</taxon>
        <taxon>Jiangellales</taxon>
        <taxon>Jiangellaceae</taxon>
        <taxon>Phytoactinopolyspora</taxon>
    </lineage>
</organism>
<evidence type="ECO:0000256" key="9">
    <source>
        <dbReference type="ARBA" id="ARBA00023244"/>
    </source>
</evidence>
<keyword evidence="8" id="KW-0456">Lyase</keyword>
<comment type="catalytic activity">
    <reaction evidence="11">
        <text>precorrin-2 + NAD(+) = sirohydrochlorin + NADH + 2 H(+)</text>
        <dbReference type="Rhea" id="RHEA:15613"/>
        <dbReference type="ChEBI" id="CHEBI:15378"/>
        <dbReference type="ChEBI" id="CHEBI:57540"/>
        <dbReference type="ChEBI" id="CHEBI:57945"/>
        <dbReference type="ChEBI" id="CHEBI:58351"/>
        <dbReference type="ChEBI" id="CHEBI:58827"/>
        <dbReference type="EC" id="1.3.1.76"/>
    </reaction>
</comment>
<dbReference type="InterPro" id="IPR006366">
    <property type="entry name" value="CobA/CysG_C"/>
</dbReference>
<dbReference type="InterPro" id="IPR050161">
    <property type="entry name" value="Siro_Cobalamin_biosynth"/>
</dbReference>
<dbReference type="InterPro" id="IPR036291">
    <property type="entry name" value="NAD(P)-bd_dom_sf"/>
</dbReference>
<evidence type="ECO:0000256" key="3">
    <source>
        <dbReference type="ARBA" id="ARBA00022603"/>
    </source>
</evidence>
<dbReference type="NCBIfam" id="TIGR01470">
    <property type="entry name" value="cysG_Nterm"/>
    <property type="match status" value="1"/>
</dbReference>
<dbReference type="OrthoDB" id="9815856at2"/>
<dbReference type="EMBL" id="QMIG01000003">
    <property type="protein sequence ID" value="RAW17377.1"/>
    <property type="molecule type" value="Genomic_DNA"/>
</dbReference>
<dbReference type="AlphaFoldDB" id="A0A329QYR8"/>
<dbReference type="Gene3D" id="3.40.50.720">
    <property type="entry name" value="NAD(P)-binding Rossmann-like Domain"/>
    <property type="match status" value="1"/>
</dbReference>
<dbReference type="SUPFAM" id="SSF51735">
    <property type="entry name" value="NAD(P)-binding Rossmann-fold domains"/>
    <property type="match status" value="1"/>
</dbReference>
<dbReference type="Gene3D" id="3.40.1010.10">
    <property type="entry name" value="Cobalt-precorrin-4 Transmethylase, Domain 1"/>
    <property type="match status" value="1"/>
</dbReference>
<evidence type="ECO:0000256" key="1">
    <source>
        <dbReference type="ARBA" id="ARBA00005010"/>
    </source>
</evidence>
<dbReference type="InterPro" id="IPR014776">
    <property type="entry name" value="4pyrrole_Mease_sub2"/>
</dbReference>
<feature type="domain" description="Tetrapyrrole methylase" evidence="13">
    <location>
        <begin position="190"/>
        <end position="394"/>
    </location>
</feature>
<dbReference type="Proteomes" id="UP000250462">
    <property type="component" value="Unassembled WGS sequence"/>
</dbReference>
<dbReference type="PIRSF" id="PIRSF036426">
    <property type="entry name" value="Sirohaem_synth"/>
    <property type="match status" value="1"/>
</dbReference>
<dbReference type="InterPro" id="IPR014777">
    <property type="entry name" value="4pyrrole_Mease_sub1"/>
</dbReference>
<dbReference type="Gene3D" id="3.30.950.10">
    <property type="entry name" value="Methyltransferase, Cobalt-precorrin-4 Transmethylase, Domain 2"/>
    <property type="match status" value="1"/>
</dbReference>
<keyword evidence="3 14" id="KW-0489">Methyltransferase</keyword>
<evidence type="ECO:0000313" key="15">
    <source>
        <dbReference type="Proteomes" id="UP000250462"/>
    </source>
</evidence>
<gene>
    <name evidence="14" type="primary">cobA</name>
    <name evidence="14" type="ORF">DPM12_04935</name>
</gene>
<evidence type="ECO:0000256" key="6">
    <source>
        <dbReference type="ARBA" id="ARBA00023002"/>
    </source>
</evidence>
<dbReference type="PANTHER" id="PTHR45790">
    <property type="entry name" value="SIROHEME SYNTHASE-RELATED"/>
    <property type="match status" value="1"/>
</dbReference>
<protein>
    <submittedName>
        <fullName evidence="14">Uroporphyrinogen-III C-methyltransferase</fullName>
        <ecNumber evidence="14">2.1.1.107</ecNumber>
    </submittedName>
</protein>
<dbReference type="SUPFAM" id="SSF53790">
    <property type="entry name" value="Tetrapyrrole methylase"/>
    <property type="match status" value="1"/>
</dbReference>